<dbReference type="PANTHER" id="PTHR30055">
    <property type="entry name" value="HTH-TYPE TRANSCRIPTIONAL REGULATOR RUTR"/>
    <property type="match status" value="1"/>
</dbReference>
<keyword evidence="1" id="KW-0805">Transcription regulation</keyword>
<proteinExistence type="predicted"/>
<feature type="domain" description="HTH tetR-type" evidence="5">
    <location>
        <begin position="8"/>
        <end position="68"/>
    </location>
</feature>
<dbReference type="Gene3D" id="1.10.357.10">
    <property type="entry name" value="Tetracycline Repressor, domain 2"/>
    <property type="match status" value="1"/>
</dbReference>
<protein>
    <submittedName>
        <fullName evidence="6">TetR family transcriptional regulator</fullName>
    </submittedName>
</protein>
<dbReference type="InterPro" id="IPR009057">
    <property type="entry name" value="Homeodomain-like_sf"/>
</dbReference>
<dbReference type="InterPro" id="IPR050109">
    <property type="entry name" value="HTH-type_TetR-like_transc_reg"/>
</dbReference>
<dbReference type="SUPFAM" id="SSF48498">
    <property type="entry name" value="Tetracyclin repressor-like, C-terminal domain"/>
    <property type="match status" value="1"/>
</dbReference>
<evidence type="ECO:0000313" key="7">
    <source>
        <dbReference type="Proteomes" id="UP001305498"/>
    </source>
</evidence>
<dbReference type="Proteomes" id="UP001305498">
    <property type="component" value="Chromosome"/>
</dbReference>
<evidence type="ECO:0000256" key="3">
    <source>
        <dbReference type="ARBA" id="ARBA00023163"/>
    </source>
</evidence>
<gene>
    <name evidence="6" type="ORF">N8K70_10050</name>
</gene>
<organism evidence="6 7">
    <name type="scientific">Microbacterium betulae</name>
    <dbReference type="NCBI Taxonomy" id="2981139"/>
    <lineage>
        <taxon>Bacteria</taxon>
        <taxon>Bacillati</taxon>
        <taxon>Actinomycetota</taxon>
        <taxon>Actinomycetes</taxon>
        <taxon>Micrococcales</taxon>
        <taxon>Microbacteriaceae</taxon>
        <taxon>Microbacterium</taxon>
    </lineage>
</organism>
<keyword evidence="2 4" id="KW-0238">DNA-binding</keyword>
<dbReference type="PROSITE" id="PS50977">
    <property type="entry name" value="HTH_TETR_2"/>
    <property type="match status" value="1"/>
</dbReference>
<dbReference type="KEGG" id="mbet:N8K70_10050"/>
<accession>A0AA97FGM0</accession>
<feature type="DNA-binding region" description="H-T-H motif" evidence="4">
    <location>
        <begin position="31"/>
        <end position="50"/>
    </location>
</feature>
<evidence type="ECO:0000256" key="4">
    <source>
        <dbReference type="PROSITE-ProRule" id="PRU00335"/>
    </source>
</evidence>
<evidence type="ECO:0000256" key="2">
    <source>
        <dbReference type="ARBA" id="ARBA00023125"/>
    </source>
</evidence>
<evidence type="ECO:0000256" key="1">
    <source>
        <dbReference type="ARBA" id="ARBA00023015"/>
    </source>
</evidence>
<reference evidence="6 7" key="1">
    <citation type="submission" date="2023-02" db="EMBL/GenBank/DDBJ databases">
        <title>Microbacterium betulae sp. nov., isolated from birch wood.</title>
        <authorList>
            <person name="Pasciak M."/>
            <person name="Pawlik K.J."/>
            <person name="Martynowski D."/>
            <person name="Laczmanski L."/>
            <person name="Ciekot J."/>
            <person name="Szponar B."/>
            <person name="Wojcik-Fatla A."/>
            <person name="Mackiewicz B."/>
            <person name="Farian E."/>
            <person name="Cholewa G."/>
            <person name="Cholewa A."/>
            <person name="Dutkiewicz J."/>
        </authorList>
    </citation>
    <scope>NUCLEOTIDE SEQUENCE [LARGE SCALE GENOMIC DNA]</scope>
    <source>
        <strain evidence="6 7">AB</strain>
    </source>
</reference>
<name>A0AA97FGM0_9MICO</name>
<evidence type="ECO:0000313" key="6">
    <source>
        <dbReference type="EMBL" id="WOF21729.1"/>
    </source>
</evidence>
<sequence length="189" mass="19761">MAEISAGRHDRAGIVDVALRILDAHGLADLTMRRLATELDVRASALYWHFESKQVLLAAVADRIVAEAAAADDAEPVVVATALRDALLAHRDGAEVVLSTQALALGEDAPRRRIAASLVAALDPDDAEQAATIVLQFVLGHASLVQQRIQAASLGVIEQDPATATADADADFRRGIRIILAGLPGPASA</sequence>
<dbReference type="Pfam" id="PF00440">
    <property type="entry name" value="TetR_N"/>
    <property type="match status" value="1"/>
</dbReference>
<evidence type="ECO:0000259" key="5">
    <source>
        <dbReference type="PROSITE" id="PS50977"/>
    </source>
</evidence>
<dbReference type="GO" id="GO:0003700">
    <property type="term" value="F:DNA-binding transcription factor activity"/>
    <property type="evidence" value="ECO:0007669"/>
    <property type="project" value="TreeGrafter"/>
</dbReference>
<dbReference type="PANTHER" id="PTHR30055:SF151">
    <property type="entry name" value="TRANSCRIPTIONAL REGULATORY PROTEIN"/>
    <property type="match status" value="1"/>
</dbReference>
<dbReference type="RefSeq" id="WP_317138207.1">
    <property type="nucleotide sequence ID" value="NZ_CP118157.1"/>
</dbReference>
<dbReference type="AlphaFoldDB" id="A0AA97FGM0"/>
<dbReference type="Gene3D" id="1.10.10.60">
    <property type="entry name" value="Homeodomain-like"/>
    <property type="match status" value="1"/>
</dbReference>
<dbReference type="SUPFAM" id="SSF46689">
    <property type="entry name" value="Homeodomain-like"/>
    <property type="match status" value="1"/>
</dbReference>
<keyword evidence="3" id="KW-0804">Transcription</keyword>
<dbReference type="GO" id="GO:0000976">
    <property type="term" value="F:transcription cis-regulatory region binding"/>
    <property type="evidence" value="ECO:0007669"/>
    <property type="project" value="TreeGrafter"/>
</dbReference>
<dbReference type="PRINTS" id="PR00455">
    <property type="entry name" value="HTHTETR"/>
</dbReference>
<dbReference type="InterPro" id="IPR001647">
    <property type="entry name" value="HTH_TetR"/>
</dbReference>
<dbReference type="EMBL" id="CP118157">
    <property type="protein sequence ID" value="WOF21729.1"/>
    <property type="molecule type" value="Genomic_DNA"/>
</dbReference>
<keyword evidence="7" id="KW-1185">Reference proteome</keyword>
<dbReference type="InterPro" id="IPR036271">
    <property type="entry name" value="Tet_transcr_reg_TetR-rel_C_sf"/>
</dbReference>